<keyword evidence="14" id="KW-1185">Reference proteome</keyword>
<dbReference type="RefSeq" id="WP_099620354.1">
    <property type="nucleotide sequence ID" value="NZ_CP024201.1"/>
</dbReference>
<evidence type="ECO:0000256" key="9">
    <source>
        <dbReference type="RuleBase" id="RU003357"/>
    </source>
</evidence>
<evidence type="ECO:0000256" key="8">
    <source>
        <dbReference type="PROSITE-ProRule" id="PRU01360"/>
    </source>
</evidence>
<dbReference type="PROSITE" id="PS52016">
    <property type="entry name" value="TONB_DEPENDENT_REC_3"/>
    <property type="match status" value="1"/>
</dbReference>
<dbReference type="InterPro" id="IPR039426">
    <property type="entry name" value="TonB-dep_rcpt-like"/>
</dbReference>
<keyword evidence="13" id="KW-0675">Receptor</keyword>
<keyword evidence="6 8" id="KW-0472">Membrane</keyword>
<dbReference type="InterPro" id="IPR000531">
    <property type="entry name" value="Beta-barrel_TonB"/>
</dbReference>
<dbReference type="SUPFAM" id="SSF56935">
    <property type="entry name" value="Porins"/>
    <property type="match status" value="1"/>
</dbReference>
<dbReference type="AlphaFoldDB" id="A0A2D2ASZ5"/>
<keyword evidence="5 9" id="KW-0798">TonB box</keyword>
<keyword evidence="3 8" id="KW-1134">Transmembrane beta strand</keyword>
<evidence type="ECO:0000256" key="1">
    <source>
        <dbReference type="ARBA" id="ARBA00004571"/>
    </source>
</evidence>
<name>A0A2D2ASZ5_9CAUL</name>
<evidence type="ECO:0000256" key="7">
    <source>
        <dbReference type="ARBA" id="ARBA00023237"/>
    </source>
</evidence>
<sequence length="678" mass="72831">MPIRSLLLGAASLSALATGAMADDNADAAAQVDAVIVTADPLRRDDADIVASVSVLRGDALVQKRQSTLGETLSGLPGVNSDTFGGGASRPVIRGQTAPRVKVLSDGAGLIDASEVSPDHAVSGEPLLLEGVEVLRGPSALLYGGGAIGGAVNLIDRKIPTAIPESVGEGAAEVRFGTADREQSGVIGLTAGAGNLAARIELAGRRTRDYEIPDSKESRLAGSFNNTSTATVGLSWIGSRGYLGAAYTEQRSDYGLPGHSHEYEDCHPHGSSLHCGGHDHGDDDHDHDHDHEHGAAPTVDLLSRRIDLRGELSDPLPGVARLRFRGGYTDYRHHELDEGEIDTTFTNEGYDARVEVEHQPIAGFRGVVGVQVSRSDFAAVGKESFLVPSRTTNNALFLLETFKTGDWSFEGSLRQEWQETTARSKPDTDHQPFSAALSAGWTFAPGYVASVSIARSQRAPSAQELYARGIHLATNTYELGDAKLDVETSKSIELSLRKTEGPTTFSASLYRYVYDGYIFANTLDRFEDFRLIRYTQADATFTGVEGEVRHQFTPAVSAAVFGDYVRAELDGDRGDLPRIPAGRLGVRGDFAQGPWSGGLEYIHVFDQDRIAAFEKATPGYDMVNATLAYDFKVANFDSQLFLRGTNLLDELALNHASFIGHVAPLRGRNLVLGLRTSF</sequence>
<keyword evidence="2 8" id="KW-0813">Transport</keyword>
<evidence type="ECO:0000313" key="14">
    <source>
        <dbReference type="Proteomes" id="UP000228945"/>
    </source>
</evidence>
<feature type="domain" description="TonB-dependent receptor plug" evidence="12">
    <location>
        <begin position="47"/>
        <end position="151"/>
    </location>
</feature>
<evidence type="ECO:0000256" key="2">
    <source>
        <dbReference type="ARBA" id="ARBA00022448"/>
    </source>
</evidence>
<dbReference type="Proteomes" id="UP000228945">
    <property type="component" value="Chromosome"/>
</dbReference>
<dbReference type="Pfam" id="PF07715">
    <property type="entry name" value="Plug"/>
    <property type="match status" value="1"/>
</dbReference>
<protein>
    <submittedName>
        <fullName evidence="13">TonB-dependent receptor</fullName>
    </submittedName>
</protein>
<dbReference type="KEGG" id="cmb:CSW64_01080"/>
<keyword evidence="7 8" id="KW-0998">Cell outer membrane</keyword>
<evidence type="ECO:0000256" key="4">
    <source>
        <dbReference type="ARBA" id="ARBA00022692"/>
    </source>
</evidence>
<reference evidence="13 14" key="1">
    <citation type="submission" date="2017-10" db="EMBL/GenBank/DDBJ databases">
        <title>Genome sequence of Caulobacter mirabilis FWC38.</title>
        <authorList>
            <person name="Fiebig A."/>
            <person name="Crosson S."/>
        </authorList>
    </citation>
    <scope>NUCLEOTIDE SEQUENCE [LARGE SCALE GENOMIC DNA]</scope>
    <source>
        <strain evidence="13 14">FWC 38</strain>
    </source>
</reference>
<dbReference type="InterPro" id="IPR012910">
    <property type="entry name" value="Plug_dom"/>
</dbReference>
<feature type="signal peptide" evidence="10">
    <location>
        <begin position="1"/>
        <end position="22"/>
    </location>
</feature>
<evidence type="ECO:0000259" key="11">
    <source>
        <dbReference type="Pfam" id="PF00593"/>
    </source>
</evidence>
<dbReference type="PANTHER" id="PTHR30069">
    <property type="entry name" value="TONB-DEPENDENT OUTER MEMBRANE RECEPTOR"/>
    <property type="match status" value="1"/>
</dbReference>
<comment type="subcellular location">
    <subcellularLocation>
        <location evidence="1 8">Cell outer membrane</location>
        <topology evidence="1 8">Multi-pass membrane protein</topology>
    </subcellularLocation>
</comment>
<keyword evidence="4 8" id="KW-0812">Transmembrane</keyword>
<evidence type="ECO:0000313" key="13">
    <source>
        <dbReference type="EMBL" id="ATQ41097.1"/>
    </source>
</evidence>
<evidence type="ECO:0000256" key="10">
    <source>
        <dbReference type="SAM" id="SignalP"/>
    </source>
</evidence>
<dbReference type="GO" id="GO:0009279">
    <property type="term" value="C:cell outer membrane"/>
    <property type="evidence" value="ECO:0007669"/>
    <property type="project" value="UniProtKB-SubCell"/>
</dbReference>
<feature type="chain" id="PRO_5013615344" evidence="10">
    <location>
        <begin position="23"/>
        <end position="678"/>
    </location>
</feature>
<dbReference type="InterPro" id="IPR037066">
    <property type="entry name" value="Plug_dom_sf"/>
</dbReference>
<dbReference type="PANTHER" id="PTHR30069:SF40">
    <property type="entry name" value="TONB-DEPENDENT RECEPTOR NMB0964-RELATED"/>
    <property type="match status" value="1"/>
</dbReference>
<dbReference type="Gene3D" id="2.40.170.20">
    <property type="entry name" value="TonB-dependent receptor, beta-barrel domain"/>
    <property type="match status" value="1"/>
</dbReference>
<dbReference type="OrthoDB" id="9795928at2"/>
<gene>
    <name evidence="13" type="ORF">CSW64_01080</name>
</gene>
<dbReference type="GO" id="GO:0015344">
    <property type="term" value="F:siderophore uptake transmembrane transporter activity"/>
    <property type="evidence" value="ECO:0007669"/>
    <property type="project" value="TreeGrafter"/>
</dbReference>
<keyword evidence="10" id="KW-0732">Signal</keyword>
<dbReference type="GO" id="GO:0044718">
    <property type="term" value="P:siderophore transmembrane transport"/>
    <property type="evidence" value="ECO:0007669"/>
    <property type="project" value="TreeGrafter"/>
</dbReference>
<dbReference type="Pfam" id="PF00593">
    <property type="entry name" value="TonB_dep_Rec_b-barrel"/>
    <property type="match status" value="1"/>
</dbReference>
<comment type="similarity">
    <text evidence="8 9">Belongs to the TonB-dependent receptor family.</text>
</comment>
<feature type="domain" description="TonB-dependent receptor-like beta-barrel" evidence="11">
    <location>
        <begin position="233"/>
        <end position="647"/>
    </location>
</feature>
<dbReference type="Gene3D" id="2.170.130.10">
    <property type="entry name" value="TonB-dependent receptor, plug domain"/>
    <property type="match status" value="1"/>
</dbReference>
<evidence type="ECO:0000259" key="12">
    <source>
        <dbReference type="Pfam" id="PF07715"/>
    </source>
</evidence>
<proteinExistence type="inferred from homology"/>
<evidence type="ECO:0000256" key="3">
    <source>
        <dbReference type="ARBA" id="ARBA00022452"/>
    </source>
</evidence>
<evidence type="ECO:0000256" key="5">
    <source>
        <dbReference type="ARBA" id="ARBA00023077"/>
    </source>
</evidence>
<organism evidence="13 14">
    <name type="scientific">Caulobacter mirabilis</name>
    <dbReference type="NCBI Taxonomy" id="69666"/>
    <lineage>
        <taxon>Bacteria</taxon>
        <taxon>Pseudomonadati</taxon>
        <taxon>Pseudomonadota</taxon>
        <taxon>Alphaproteobacteria</taxon>
        <taxon>Caulobacterales</taxon>
        <taxon>Caulobacteraceae</taxon>
        <taxon>Caulobacter</taxon>
    </lineage>
</organism>
<evidence type="ECO:0000256" key="6">
    <source>
        <dbReference type="ARBA" id="ARBA00023136"/>
    </source>
</evidence>
<accession>A0A2D2ASZ5</accession>
<dbReference type="EMBL" id="CP024201">
    <property type="protein sequence ID" value="ATQ41097.1"/>
    <property type="molecule type" value="Genomic_DNA"/>
</dbReference>
<dbReference type="InterPro" id="IPR036942">
    <property type="entry name" value="Beta-barrel_TonB_sf"/>
</dbReference>